<comment type="caution">
    <text evidence="5">The sequence shown here is derived from an EMBL/GenBank/DDBJ whole genome shotgun (WGS) entry which is preliminary data.</text>
</comment>
<organism evidence="5 7">
    <name type="scientific">Adineta steineri</name>
    <dbReference type="NCBI Taxonomy" id="433720"/>
    <lineage>
        <taxon>Eukaryota</taxon>
        <taxon>Metazoa</taxon>
        <taxon>Spiralia</taxon>
        <taxon>Gnathifera</taxon>
        <taxon>Rotifera</taxon>
        <taxon>Eurotatoria</taxon>
        <taxon>Bdelloidea</taxon>
        <taxon>Adinetida</taxon>
        <taxon>Adinetidae</taxon>
        <taxon>Adineta</taxon>
    </lineage>
</organism>
<evidence type="ECO:0000313" key="7">
    <source>
        <dbReference type="Proteomes" id="UP000663832"/>
    </source>
</evidence>
<sequence length="307" mass="34111">MTTHATMSFDSQPRHTLYSNRTYARTTTTTTTSSSHSSNDNRPFHSYLKTLPTINICENRLYDITIAGDLGSATSSSYINSSEHYDNTYINTYDNPIQYFETFPSKSLGIVNGSLNNLPHSNENFYDHAGEDDNGNCSPNTSRSTSPVLFYLENKNLAICACIISFLLLLLIGLGIFLLNKLIRPVIINTTVNNHYGIMNMTNTTTIATMISNRPIISTPMIMLLRRSSADILTTTTTTTNTLVREDFALSCPPNRWGNACENICKPCGLGACHPTTGKCICPTDIYGEFCDLWKVNDKPKRGDMMS</sequence>
<dbReference type="Proteomes" id="UP000663832">
    <property type="component" value="Unassembled WGS sequence"/>
</dbReference>
<keyword evidence="7" id="KW-1185">Reference proteome</keyword>
<evidence type="ECO:0000256" key="2">
    <source>
        <dbReference type="SAM" id="Phobius"/>
    </source>
</evidence>
<gene>
    <name evidence="4" type="ORF">BJG266_LOCUS19520</name>
    <name evidence="5" type="ORF">QVE165_LOCUS37520</name>
    <name evidence="6" type="ORF">QVE165_LOCUS40174</name>
</gene>
<dbReference type="Proteomes" id="UP000663877">
    <property type="component" value="Unassembled WGS sequence"/>
</dbReference>
<proteinExistence type="predicted"/>
<dbReference type="EMBL" id="CAJNOM010000457">
    <property type="protein sequence ID" value="CAF1449197.1"/>
    <property type="molecule type" value="Genomic_DNA"/>
</dbReference>
<protein>
    <recommendedName>
        <fullName evidence="3">EGF-like domain-containing protein</fullName>
    </recommendedName>
</protein>
<reference evidence="5" key="1">
    <citation type="submission" date="2021-02" db="EMBL/GenBank/DDBJ databases">
        <authorList>
            <person name="Nowell W R."/>
        </authorList>
    </citation>
    <scope>NUCLEOTIDE SEQUENCE</scope>
</reference>
<feature type="region of interest" description="Disordered" evidence="1">
    <location>
        <begin position="18"/>
        <end position="43"/>
    </location>
</feature>
<evidence type="ECO:0000313" key="6">
    <source>
        <dbReference type="EMBL" id="CAF1449197.1"/>
    </source>
</evidence>
<keyword evidence="2" id="KW-1133">Transmembrane helix</keyword>
<accession>A0A815LKI4</accession>
<dbReference type="EMBL" id="CAJNOI010000105">
    <property type="protein sequence ID" value="CAF1067563.1"/>
    <property type="molecule type" value="Genomic_DNA"/>
</dbReference>
<dbReference type="EMBL" id="CAJNOM010000390">
    <property type="protein sequence ID" value="CAF1411338.1"/>
    <property type="molecule type" value="Genomic_DNA"/>
</dbReference>
<dbReference type="OrthoDB" id="6130531at2759"/>
<feature type="transmembrane region" description="Helical" evidence="2">
    <location>
        <begin position="156"/>
        <end position="179"/>
    </location>
</feature>
<keyword evidence="2" id="KW-0812">Transmembrane</keyword>
<name>A0A815LKI4_9BILA</name>
<keyword evidence="2" id="KW-0472">Membrane</keyword>
<feature type="domain" description="EGF-like" evidence="3">
    <location>
        <begin position="280"/>
        <end position="291"/>
    </location>
</feature>
<dbReference type="InterPro" id="IPR000742">
    <property type="entry name" value="EGF"/>
</dbReference>
<dbReference type="Gene3D" id="2.170.300.10">
    <property type="entry name" value="Tie2 ligand-binding domain superfamily"/>
    <property type="match status" value="1"/>
</dbReference>
<evidence type="ECO:0000256" key="1">
    <source>
        <dbReference type="SAM" id="MobiDB-lite"/>
    </source>
</evidence>
<feature type="compositionally biased region" description="Low complexity" evidence="1">
    <location>
        <begin position="26"/>
        <end position="38"/>
    </location>
</feature>
<evidence type="ECO:0000313" key="4">
    <source>
        <dbReference type="EMBL" id="CAF1067563.1"/>
    </source>
</evidence>
<dbReference type="AlphaFoldDB" id="A0A815LKI4"/>
<evidence type="ECO:0000313" key="5">
    <source>
        <dbReference type="EMBL" id="CAF1411338.1"/>
    </source>
</evidence>
<evidence type="ECO:0000259" key="3">
    <source>
        <dbReference type="PROSITE" id="PS00022"/>
    </source>
</evidence>
<dbReference type="PROSITE" id="PS00022">
    <property type="entry name" value="EGF_1"/>
    <property type="match status" value="1"/>
</dbReference>